<dbReference type="InterPro" id="IPR001304">
    <property type="entry name" value="C-type_lectin-like"/>
</dbReference>
<dbReference type="AlphaFoldDB" id="A0A8C5B7H9"/>
<dbReference type="Gene3D" id="3.10.100.10">
    <property type="entry name" value="Mannose-Binding Protein A, subunit A"/>
    <property type="match status" value="2"/>
</dbReference>
<dbReference type="SMART" id="SM00034">
    <property type="entry name" value="CLECT"/>
    <property type="match status" value="2"/>
</dbReference>
<dbReference type="OMA" id="RSFVCHG"/>
<evidence type="ECO:0000313" key="3">
    <source>
        <dbReference type="Proteomes" id="UP000694546"/>
    </source>
</evidence>
<evidence type="ECO:0000259" key="1">
    <source>
        <dbReference type="PROSITE" id="PS50041"/>
    </source>
</evidence>
<proteinExistence type="predicted"/>
<dbReference type="PANTHER" id="PTHR45784">
    <property type="entry name" value="C-TYPE LECTIN DOMAIN FAMILY 20 MEMBER A-RELATED"/>
    <property type="match status" value="1"/>
</dbReference>
<organism evidence="2 3">
    <name type="scientific">Gadus morhua</name>
    <name type="common">Atlantic cod</name>
    <dbReference type="NCBI Taxonomy" id="8049"/>
    <lineage>
        <taxon>Eukaryota</taxon>
        <taxon>Metazoa</taxon>
        <taxon>Chordata</taxon>
        <taxon>Craniata</taxon>
        <taxon>Vertebrata</taxon>
        <taxon>Euteleostomi</taxon>
        <taxon>Actinopterygii</taxon>
        <taxon>Neopterygii</taxon>
        <taxon>Teleostei</taxon>
        <taxon>Neoteleostei</taxon>
        <taxon>Acanthomorphata</taxon>
        <taxon>Zeiogadaria</taxon>
        <taxon>Gadariae</taxon>
        <taxon>Gadiformes</taxon>
        <taxon>Gadoidei</taxon>
        <taxon>Gadidae</taxon>
        <taxon>Gadus</taxon>
    </lineage>
</organism>
<dbReference type="Ensembl" id="ENSGMOT00000060901.1">
    <property type="protein sequence ID" value="ENSGMOP00000042326.1"/>
    <property type="gene ID" value="ENSGMOG00000009697.2"/>
</dbReference>
<keyword evidence="3" id="KW-1185">Reference proteome</keyword>
<dbReference type="InterPro" id="IPR016186">
    <property type="entry name" value="C-type_lectin-like/link_sf"/>
</dbReference>
<sequence length="254" mass="28729">LSQTCLYNLCVCFCSFKITSAEFHFVNVLMNYTSAQNFCREEFSDLATVGNSSDELSLAAVVPDGIVRTWIGLWLADTATWYWARPDHKLVYLNWEEGEPNATTPESCGAMNSDGRWFESGCDTRRGFVCGGNLILIQKNMSWMEAWSYCRTHHTALVSVHSEELQARVGRAAENATSPHVWLGLRHAFNFWYWIKWGDGCYQNWAPGHGAERTYDCGMAGALEATRGQQWVALPDTEELNFICFTSQDLKTST</sequence>
<feature type="domain" description="C-type lectin" evidence="1">
    <location>
        <begin position="141"/>
        <end position="245"/>
    </location>
</feature>
<name>A0A8C5B7H9_GADMO</name>
<dbReference type="PANTHER" id="PTHR45784:SF3">
    <property type="entry name" value="C-TYPE LECTIN DOMAIN FAMILY 4 MEMBER K-LIKE-RELATED"/>
    <property type="match status" value="1"/>
</dbReference>
<dbReference type="Proteomes" id="UP000694546">
    <property type="component" value="Chromosome 6"/>
</dbReference>
<protein>
    <recommendedName>
        <fullName evidence="1">C-type lectin domain-containing protein</fullName>
    </recommendedName>
</protein>
<dbReference type="GeneTree" id="ENSGT01100000263473"/>
<reference evidence="2" key="1">
    <citation type="submission" date="2025-08" db="UniProtKB">
        <authorList>
            <consortium name="Ensembl"/>
        </authorList>
    </citation>
    <scope>IDENTIFICATION</scope>
</reference>
<accession>A0A8C5B7H9</accession>
<evidence type="ECO:0000313" key="2">
    <source>
        <dbReference type="Ensembl" id="ENSGMOP00000042326.1"/>
    </source>
</evidence>
<dbReference type="SUPFAM" id="SSF56436">
    <property type="entry name" value="C-type lectin-like"/>
    <property type="match status" value="2"/>
</dbReference>
<dbReference type="PROSITE" id="PS50041">
    <property type="entry name" value="C_TYPE_LECTIN_2"/>
    <property type="match status" value="2"/>
</dbReference>
<reference evidence="2" key="2">
    <citation type="submission" date="2025-09" db="UniProtKB">
        <authorList>
            <consortium name="Ensembl"/>
        </authorList>
    </citation>
    <scope>IDENTIFICATION</scope>
</reference>
<dbReference type="CDD" id="cd00037">
    <property type="entry name" value="CLECT"/>
    <property type="match status" value="2"/>
</dbReference>
<feature type="domain" description="C-type lectin" evidence="1">
    <location>
        <begin position="18"/>
        <end position="131"/>
    </location>
</feature>
<dbReference type="Pfam" id="PF00059">
    <property type="entry name" value="Lectin_C"/>
    <property type="match status" value="2"/>
</dbReference>
<dbReference type="InterPro" id="IPR016187">
    <property type="entry name" value="CTDL_fold"/>
</dbReference>